<dbReference type="InterPro" id="IPR001806">
    <property type="entry name" value="Small_GTPase"/>
</dbReference>
<dbReference type="PANTHER" id="PTHR47980">
    <property type="entry name" value="LD44762P"/>
    <property type="match status" value="1"/>
</dbReference>
<keyword evidence="4" id="KW-0342">GTP-binding</keyword>
<comment type="caution">
    <text evidence="5">The sequence shown here is derived from an EMBL/GenBank/DDBJ whole genome shotgun (WGS) entry which is preliminary data.</text>
</comment>
<reference evidence="5 6" key="1">
    <citation type="submission" date="2022-03" db="EMBL/GenBank/DDBJ databases">
        <authorList>
            <person name="Nunn A."/>
            <person name="Chopra R."/>
            <person name="Nunn A."/>
            <person name="Contreras Garrido A."/>
        </authorList>
    </citation>
    <scope>NUCLEOTIDE SEQUENCE [LARGE SCALE GENOMIC DNA]</scope>
</reference>
<dbReference type="InterPro" id="IPR027417">
    <property type="entry name" value="P-loop_NTPase"/>
</dbReference>
<gene>
    <name evidence="5" type="ORF">TAV2_LOCUS4668</name>
</gene>
<name>A0AAU9RGI6_THLAR</name>
<evidence type="ECO:0000256" key="3">
    <source>
        <dbReference type="ARBA" id="ARBA00022741"/>
    </source>
</evidence>
<keyword evidence="3" id="KW-0547">Nucleotide-binding</keyword>
<dbReference type="GO" id="GO:0003924">
    <property type="term" value="F:GTPase activity"/>
    <property type="evidence" value="ECO:0007669"/>
    <property type="project" value="InterPro"/>
</dbReference>
<evidence type="ECO:0000256" key="2">
    <source>
        <dbReference type="ARBA" id="ARBA00006270"/>
    </source>
</evidence>
<dbReference type="AlphaFoldDB" id="A0AAU9RGI6"/>
<comment type="similarity">
    <text evidence="2">Belongs to the small GTPase superfamily. Rab family.</text>
</comment>
<dbReference type="Gene3D" id="3.40.50.300">
    <property type="entry name" value="P-loop containing nucleotide triphosphate hydrolases"/>
    <property type="match status" value="1"/>
</dbReference>
<dbReference type="SUPFAM" id="SSF52540">
    <property type="entry name" value="P-loop containing nucleoside triphosphate hydrolases"/>
    <property type="match status" value="1"/>
</dbReference>
<sequence>IDFKIRTIELDGKHIKLQIWDTAGEERFRTITIVDFDLSTKELWVSCWFVMLQMNHHSTVTSFTFAVLASNT</sequence>
<evidence type="ECO:0000256" key="1">
    <source>
        <dbReference type="ARBA" id="ARBA00004394"/>
    </source>
</evidence>
<dbReference type="Pfam" id="PF00071">
    <property type="entry name" value="Ras"/>
    <property type="match status" value="1"/>
</dbReference>
<proteinExistence type="inferred from homology"/>
<dbReference type="EMBL" id="CAJVSB020000161">
    <property type="protein sequence ID" value="CAH2042164.1"/>
    <property type="molecule type" value="Genomic_DNA"/>
</dbReference>
<feature type="non-terminal residue" evidence="5">
    <location>
        <position position="1"/>
    </location>
</feature>
<evidence type="ECO:0000313" key="6">
    <source>
        <dbReference type="Proteomes" id="UP000836841"/>
    </source>
</evidence>
<dbReference type="Proteomes" id="UP000836841">
    <property type="component" value="Unassembled WGS sequence"/>
</dbReference>
<evidence type="ECO:0000313" key="5">
    <source>
        <dbReference type="EMBL" id="CAH2042164.1"/>
    </source>
</evidence>
<evidence type="ECO:0000256" key="4">
    <source>
        <dbReference type="ARBA" id="ARBA00023134"/>
    </source>
</evidence>
<protein>
    <submittedName>
        <fullName evidence="5">Uncharacterized protein</fullName>
    </submittedName>
</protein>
<dbReference type="GO" id="GO:0000139">
    <property type="term" value="C:Golgi membrane"/>
    <property type="evidence" value="ECO:0007669"/>
    <property type="project" value="UniProtKB-SubCell"/>
</dbReference>
<comment type="subcellular location">
    <subcellularLocation>
        <location evidence="1">Golgi apparatus membrane</location>
    </subcellularLocation>
</comment>
<organism evidence="5 6">
    <name type="scientific">Thlaspi arvense</name>
    <name type="common">Field penny-cress</name>
    <dbReference type="NCBI Taxonomy" id="13288"/>
    <lineage>
        <taxon>Eukaryota</taxon>
        <taxon>Viridiplantae</taxon>
        <taxon>Streptophyta</taxon>
        <taxon>Embryophyta</taxon>
        <taxon>Tracheophyta</taxon>
        <taxon>Spermatophyta</taxon>
        <taxon>Magnoliopsida</taxon>
        <taxon>eudicotyledons</taxon>
        <taxon>Gunneridae</taxon>
        <taxon>Pentapetalae</taxon>
        <taxon>rosids</taxon>
        <taxon>malvids</taxon>
        <taxon>Brassicales</taxon>
        <taxon>Brassicaceae</taxon>
        <taxon>Thlaspideae</taxon>
        <taxon>Thlaspi</taxon>
    </lineage>
</organism>
<dbReference type="InterPro" id="IPR050305">
    <property type="entry name" value="Small_GTPase_Rab"/>
</dbReference>
<keyword evidence="6" id="KW-1185">Reference proteome</keyword>
<dbReference type="GO" id="GO:0005525">
    <property type="term" value="F:GTP binding"/>
    <property type="evidence" value="ECO:0007669"/>
    <property type="project" value="UniProtKB-KW"/>
</dbReference>
<accession>A0AAU9RGI6</accession>